<dbReference type="PATRIC" id="fig|285.49.peg.730"/>
<dbReference type="AlphaFoldDB" id="A0A096FG80"/>
<evidence type="ECO:0000313" key="2">
    <source>
        <dbReference type="EMBL" id="KOC24035.1"/>
    </source>
</evidence>
<comment type="caution">
    <text evidence="1">The sequence shown here is derived from an EMBL/GenBank/DDBJ whole genome shotgun (WGS) entry which is preliminary data.</text>
</comment>
<name>A0A096FG80_COMTE</name>
<evidence type="ECO:0000313" key="4">
    <source>
        <dbReference type="Proteomes" id="UP000037442"/>
    </source>
</evidence>
<gene>
    <name evidence="2" type="ORF">GL58_03505</name>
    <name evidence="1" type="ORF">P353_11945</name>
</gene>
<evidence type="ECO:0000313" key="3">
    <source>
        <dbReference type="Proteomes" id="UP000029553"/>
    </source>
</evidence>
<dbReference type="RefSeq" id="WP_034369252.1">
    <property type="nucleotide sequence ID" value="NZ_AWOR01000046.1"/>
</dbReference>
<dbReference type="EMBL" id="JNVD01000013">
    <property type="protein sequence ID" value="KOC24035.1"/>
    <property type="molecule type" value="Genomic_DNA"/>
</dbReference>
<organism evidence="1 3">
    <name type="scientific">Comamonas testosteroni</name>
    <name type="common">Pseudomonas testosteroni</name>
    <dbReference type="NCBI Taxonomy" id="285"/>
    <lineage>
        <taxon>Bacteria</taxon>
        <taxon>Pseudomonadati</taxon>
        <taxon>Pseudomonadota</taxon>
        <taxon>Betaproteobacteria</taxon>
        <taxon>Burkholderiales</taxon>
        <taxon>Comamonadaceae</taxon>
        <taxon>Comamonas</taxon>
    </lineage>
</organism>
<dbReference type="Proteomes" id="UP000029553">
    <property type="component" value="Unassembled WGS sequence"/>
</dbReference>
<reference evidence="2" key="3">
    <citation type="submission" date="2014-06" db="EMBL/GenBank/DDBJ databases">
        <title>Three species of the Botryosphaeriales overlap on five unrelated trees in China, with a novel species.</title>
        <authorList>
            <person name="Tian C."/>
            <person name="Fan X."/>
        </authorList>
    </citation>
    <scope>NUCLEOTIDE SEQUENCE</scope>
    <source>
        <strain evidence="2">WDL7</strain>
    </source>
</reference>
<reference evidence="4" key="2">
    <citation type="submission" date="2014-06" db="EMBL/GenBank/DDBJ databases">
        <title>Draft genome sequence of C. testosteroni WDL7.</title>
        <authorList>
            <person name="Wu Y."/>
            <person name="Seshan H."/>
            <person name="Arumugam K."/>
        </authorList>
    </citation>
    <scope>NUCLEOTIDE SEQUENCE [LARGE SCALE GENOMIC DNA]</scope>
    <source>
        <strain evidence="4">WDL7</strain>
    </source>
</reference>
<accession>A0A096FG80</accession>
<dbReference type="EMBL" id="AWOR01000046">
    <property type="protein sequence ID" value="KGH29376.1"/>
    <property type="molecule type" value="Genomic_DNA"/>
</dbReference>
<evidence type="ECO:0000313" key="1">
    <source>
        <dbReference type="EMBL" id="KGH29376.1"/>
    </source>
</evidence>
<sequence length="69" mass="7201">MTQAIAHAELIASYRKLAAEAAKKTELVKAAAGKGPKTIATVSETAAKAARRRDVMAARLAKLGIDLPD</sequence>
<dbReference type="Proteomes" id="UP000037442">
    <property type="component" value="Unassembled WGS sequence"/>
</dbReference>
<reference evidence="1 3" key="1">
    <citation type="submission" date="2013-09" db="EMBL/GenBank/DDBJ databases">
        <title>High correlation between genotypes and phenotypes of environmental bacteria Comamonas testosteroni strains.</title>
        <authorList>
            <person name="Liu L."/>
            <person name="Zhu W."/>
            <person name="Xia X."/>
            <person name="Xu B."/>
            <person name="Luo M."/>
            <person name="Wang G."/>
        </authorList>
    </citation>
    <scope>NUCLEOTIDE SEQUENCE [LARGE SCALE GENOMIC DNA]</scope>
    <source>
        <strain evidence="1 3">JL40</strain>
    </source>
</reference>
<protein>
    <submittedName>
        <fullName evidence="1">Uncharacterized protein</fullName>
    </submittedName>
</protein>
<proteinExistence type="predicted"/>